<keyword evidence="4" id="KW-1185">Reference proteome</keyword>
<name>A0ABU1B1E1_9BACT</name>
<organism evidence="3 4">
    <name type="scientific">Thalassobacterium maritimum</name>
    <dbReference type="NCBI Taxonomy" id="3041265"/>
    <lineage>
        <taxon>Bacteria</taxon>
        <taxon>Pseudomonadati</taxon>
        <taxon>Verrucomicrobiota</taxon>
        <taxon>Opitutia</taxon>
        <taxon>Puniceicoccales</taxon>
        <taxon>Coraliomargaritaceae</taxon>
        <taxon>Thalassobacterium</taxon>
    </lineage>
</organism>
<gene>
    <name evidence="3" type="ORF">QEH52_17225</name>
</gene>
<dbReference type="Proteomes" id="UP001225316">
    <property type="component" value="Unassembled WGS sequence"/>
</dbReference>
<dbReference type="Pfam" id="PF07589">
    <property type="entry name" value="PEP-CTERM"/>
    <property type="match status" value="1"/>
</dbReference>
<keyword evidence="1" id="KW-0732">Signal</keyword>
<proteinExistence type="predicted"/>
<dbReference type="EMBL" id="JARXHW010000059">
    <property type="protein sequence ID" value="MDQ8209272.1"/>
    <property type="molecule type" value="Genomic_DNA"/>
</dbReference>
<protein>
    <submittedName>
        <fullName evidence="3">PEP-CTERM sorting domain-containing protein</fullName>
    </submittedName>
</protein>
<dbReference type="PROSITE" id="PS51257">
    <property type="entry name" value="PROKAR_LIPOPROTEIN"/>
    <property type="match status" value="1"/>
</dbReference>
<evidence type="ECO:0000313" key="4">
    <source>
        <dbReference type="Proteomes" id="UP001225316"/>
    </source>
</evidence>
<dbReference type="InterPro" id="IPR013424">
    <property type="entry name" value="Ice-binding_C"/>
</dbReference>
<reference evidence="3 4" key="1">
    <citation type="submission" date="2023-04" db="EMBL/GenBank/DDBJ databases">
        <title>A novel bacteria isolated from coastal sediment.</title>
        <authorList>
            <person name="Liu X.-J."/>
            <person name="Du Z.-J."/>
        </authorList>
    </citation>
    <scope>NUCLEOTIDE SEQUENCE [LARGE SCALE GENOMIC DNA]</scope>
    <source>
        <strain evidence="3 4">SDUM461003</strain>
    </source>
</reference>
<dbReference type="RefSeq" id="WP_308952156.1">
    <property type="nucleotide sequence ID" value="NZ_JARXHW010000059.1"/>
</dbReference>
<evidence type="ECO:0000313" key="3">
    <source>
        <dbReference type="EMBL" id="MDQ8209272.1"/>
    </source>
</evidence>
<evidence type="ECO:0000256" key="1">
    <source>
        <dbReference type="SAM" id="SignalP"/>
    </source>
</evidence>
<dbReference type="NCBIfam" id="TIGR02595">
    <property type="entry name" value="PEP_CTERM"/>
    <property type="match status" value="1"/>
</dbReference>
<accession>A0ABU1B1E1</accession>
<feature type="domain" description="Ice-binding protein C-terminal" evidence="2">
    <location>
        <begin position="195"/>
        <end position="219"/>
    </location>
</feature>
<feature type="signal peptide" evidence="1">
    <location>
        <begin position="1"/>
        <end position="19"/>
    </location>
</feature>
<comment type="caution">
    <text evidence="3">The sequence shown here is derived from an EMBL/GenBank/DDBJ whole genome shotgun (WGS) entry which is preliminary data.</text>
</comment>
<sequence>MKKSLLTLLPVVAACSLSAQTIYIDFGDTDTTGNWNNFSNSGLATTYSGLVDFNTGLATSVSMTVNDTFAGKNTSGGTNGFGVYEANGAIDTWYVTDTDSGQLTFELAAFTSYDFSFLSARNSTDERIAEFELTSGASIVNTTVSAASPSGVVDASNIGTISSFTTDATGIVTLDVTFISGDSKFGYLNGITITQVPEPSTYAALAGLLALGSVMLRRRRS</sequence>
<evidence type="ECO:0000259" key="2">
    <source>
        <dbReference type="Pfam" id="PF07589"/>
    </source>
</evidence>
<feature type="chain" id="PRO_5045055969" evidence="1">
    <location>
        <begin position="20"/>
        <end position="221"/>
    </location>
</feature>